<proteinExistence type="predicted"/>
<reference evidence="1" key="4">
    <citation type="submission" date="2023-01" db="EMBL/GenBank/DDBJ databases">
        <title>Draft genome sequence of Gluconobacter albidus strain NBRC 3250.</title>
        <authorList>
            <person name="Sun Q."/>
            <person name="Mori K."/>
        </authorList>
    </citation>
    <scope>NUCLEOTIDE SEQUENCE</scope>
    <source>
        <strain evidence="1">NBRC 3250</strain>
    </source>
</reference>
<sequence length="224" mass="23850">MPVVVTTPAETTNLVSLESALAYLQITNMAQMQGLDALISSASAACVSYLQRPLALQEYRERIRVRGRVTAINLSIGPIAAIRSISVGGRKVVALDELSVDRMNARIEDILPVPAGCGFPHHVWDVEVSYVAGFLLPEMDDPEKNDADLLPMAVTPLPDDIAGGCLGTIQLLRCGQGRDPLLKTESVQGVGSTTWQTMDPSVGALSPDAVAALDRLSLAADWMA</sequence>
<reference evidence="2 3" key="2">
    <citation type="submission" date="2015-06" db="EMBL/GenBank/DDBJ databases">
        <title>Improved classification and identification of acetic acid bacteria using matrix-assisted laser desorption/ionization time-of-flight mass spectrometry; Gluconobacter nephelii and Gluconobacter uchimurae are later heterotypic synonyms of Gluconobacter japonicus and Gluconobacter oxydans, respectively.</title>
        <authorList>
            <person name="Li L."/>
            <person name="Cleenwerck I."/>
            <person name="De Vuyst L."/>
            <person name="Vandamme P."/>
        </authorList>
    </citation>
    <scope>NUCLEOTIDE SEQUENCE [LARGE SCALE GENOMIC DNA]</scope>
    <source>
        <strain evidence="2 3">LMG 1356</strain>
    </source>
</reference>
<dbReference type="EMBL" id="LHZN01000126">
    <property type="protein sequence ID" value="KXV38228.1"/>
    <property type="molecule type" value="Genomic_DNA"/>
</dbReference>
<keyword evidence="4" id="KW-1185">Reference proteome</keyword>
<dbReference type="Proteomes" id="UP000075682">
    <property type="component" value="Unassembled WGS sequence"/>
</dbReference>
<accession>A0AAW3QYT9</accession>
<evidence type="ECO:0000313" key="1">
    <source>
        <dbReference type="EMBL" id="GLQ68929.1"/>
    </source>
</evidence>
<reference evidence="4" key="3">
    <citation type="journal article" date="2019" name="Int. J. Syst. Evol. Microbiol.">
        <title>The Global Catalogue of Microorganisms (GCM) 10K type strain sequencing project: providing services to taxonomists for standard genome sequencing and annotation.</title>
        <authorList>
            <consortium name="The Broad Institute Genomics Platform"/>
            <consortium name="The Broad Institute Genome Sequencing Center for Infectious Disease"/>
            <person name="Wu L."/>
            <person name="Ma J."/>
        </authorList>
    </citation>
    <scope>NUCLEOTIDE SEQUENCE [LARGE SCALE GENOMIC DNA]</scope>
    <source>
        <strain evidence="4">NBRC 3250</strain>
    </source>
</reference>
<dbReference type="EMBL" id="BSNW01000013">
    <property type="protein sequence ID" value="GLQ68929.1"/>
    <property type="molecule type" value="Genomic_DNA"/>
</dbReference>
<comment type="caution">
    <text evidence="2">The sequence shown here is derived from an EMBL/GenBank/DDBJ whole genome shotgun (WGS) entry which is preliminary data.</text>
</comment>
<dbReference type="Proteomes" id="UP001156672">
    <property type="component" value="Unassembled WGS sequence"/>
</dbReference>
<reference evidence="1" key="1">
    <citation type="journal article" date="2014" name="Int. J. Syst. Evol. Microbiol.">
        <title>Complete genome of a new Firmicutes species belonging to the dominant human colonic microbiota ('Ruminococcus bicirculans') reveals two chromosomes and a selective capacity to utilize plant glucans.</title>
        <authorList>
            <consortium name="NISC Comparative Sequencing Program"/>
            <person name="Wegmann U."/>
            <person name="Louis P."/>
            <person name="Goesmann A."/>
            <person name="Henrissat B."/>
            <person name="Duncan S.H."/>
            <person name="Flint H.J."/>
        </authorList>
    </citation>
    <scope>NUCLEOTIDE SEQUENCE</scope>
    <source>
        <strain evidence="1">NBRC 3250</strain>
    </source>
</reference>
<dbReference type="RefSeq" id="WP_062029450.1">
    <property type="nucleotide sequence ID" value="NZ_BEWL01000012.1"/>
</dbReference>
<evidence type="ECO:0000313" key="2">
    <source>
        <dbReference type="EMBL" id="KXV38228.1"/>
    </source>
</evidence>
<gene>
    <name evidence="2" type="ORF">AD941_06805</name>
    <name evidence="1" type="ORF">GCM10007866_13800</name>
</gene>
<dbReference type="AlphaFoldDB" id="A0AAW3QYT9"/>
<protein>
    <submittedName>
        <fullName evidence="2">Uncharacterized protein</fullName>
    </submittedName>
</protein>
<organism evidence="2 3">
    <name type="scientific">Gluconobacter albidus</name>
    <dbReference type="NCBI Taxonomy" id="318683"/>
    <lineage>
        <taxon>Bacteria</taxon>
        <taxon>Pseudomonadati</taxon>
        <taxon>Pseudomonadota</taxon>
        <taxon>Alphaproteobacteria</taxon>
        <taxon>Acetobacterales</taxon>
        <taxon>Acetobacteraceae</taxon>
        <taxon>Gluconobacter</taxon>
    </lineage>
</organism>
<evidence type="ECO:0000313" key="3">
    <source>
        <dbReference type="Proteomes" id="UP000075682"/>
    </source>
</evidence>
<name>A0AAW3QYT9_9PROT</name>
<evidence type="ECO:0000313" key="4">
    <source>
        <dbReference type="Proteomes" id="UP001156672"/>
    </source>
</evidence>